<name>A0A8J2LSW6_9HEXA</name>
<dbReference type="FunFam" id="3.40.50.12780:FF:000001">
    <property type="entry name" value="Acetyl-coenzyme A synthetase"/>
    <property type="match status" value="1"/>
</dbReference>
<feature type="domain" description="AMP-dependent synthetase/ligase" evidence="6">
    <location>
        <begin position="139"/>
        <end position="534"/>
    </location>
</feature>
<dbReference type="OrthoDB" id="1706066at2759"/>
<comment type="caution">
    <text evidence="9">The sequence shown here is derived from an EMBL/GenBank/DDBJ whole genome shotgun (WGS) entry which is preliminary data.</text>
</comment>
<reference evidence="9" key="1">
    <citation type="submission" date="2021-06" db="EMBL/GenBank/DDBJ databases">
        <authorList>
            <person name="Hodson N. C."/>
            <person name="Mongue J. A."/>
            <person name="Jaron S. K."/>
        </authorList>
    </citation>
    <scope>NUCLEOTIDE SEQUENCE</scope>
</reference>
<feature type="domain" description="Acetyl-coenzyme A synthetase N-terminal" evidence="8">
    <location>
        <begin position="63"/>
        <end position="125"/>
    </location>
</feature>
<dbReference type="AlphaFoldDB" id="A0A8J2LSW6"/>
<dbReference type="GO" id="GO:0016208">
    <property type="term" value="F:AMP binding"/>
    <property type="evidence" value="ECO:0007669"/>
    <property type="project" value="InterPro"/>
</dbReference>
<evidence type="ECO:0000259" key="8">
    <source>
        <dbReference type="Pfam" id="PF16177"/>
    </source>
</evidence>
<dbReference type="InterPro" id="IPR020845">
    <property type="entry name" value="AMP-binding_CS"/>
</dbReference>
<dbReference type="InterPro" id="IPR011904">
    <property type="entry name" value="Ac_CoA_lig"/>
</dbReference>
<dbReference type="NCBIfam" id="TIGR02188">
    <property type="entry name" value="Ac_CoA_lig_AcsA"/>
    <property type="match status" value="1"/>
</dbReference>
<dbReference type="PANTHER" id="PTHR24095">
    <property type="entry name" value="ACETYL-COENZYME A SYNTHETASE"/>
    <property type="match status" value="1"/>
</dbReference>
<evidence type="ECO:0000256" key="2">
    <source>
        <dbReference type="ARBA" id="ARBA00022598"/>
    </source>
</evidence>
<dbReference type="GO" id="GO:0019427">
    <property type="term" value="P:acetyl-CoA biosynthetic process from acetate"/>
    <property type="evidence" value="ECO:0007669"/>
    <property type="project" value="InterPro"/>
</dbReference>
<evidence type="ECO:0000256" key="4">
    <source>
        <dbReference type="ARBA" id="ARBA00022840"/>
    </source>
</evidence>
<keyword evidence="2 5" id="KW-0436">Ligase</keyword>
<dbReference type="Pfam" id="PF13193">
    <property type="entry name" value="AMP-binding_C"/>
    <property type="match status" value="1"/>
</dbReference>
<comment type="catalytic activity">
    <reaction evidence="5">
        <text>acetate + ATP + CoA = acetyl-CoA + AMP + diphosphate</text>
        <dbReference type="Rhea" id="RHEA:23176"/>
        <dbReference type="ChEBI" id="CHEBI:30089"/>
        <dbReference type="ChEBI" id="CHEBI:30616"/>
        <dbReference type="ChEBI" id="CHEBI:33019"/>
        <dbReference type="ChEBI" id="CHEBI:57287"/>
        <dbReference type="ChEBI" id="CHEBI:57288"/>
        <dbReference type="ChEBI" id="CHEBI:456215"/>
        <dbReference type="EC" id="6.2.1.1"/>
    </reaction>
</comment>
<feature type="domain" description="AMP-binding enzyme C-terminal" evidence="7">
    <location>
        <begin position="588"/>
        <end position="666"/>
    </location>
</feature>
<dbReference type="PROSITE" id="PS00455">
    <property type="entry name" value="AMP_BINDING"/>
    <property type="match status" value="1"/>
</dbReference>
<keyword evidence="10" id="KW-1185">Reference proteome</keyword>
<dbReference type="InterPro" id="IPR032387">
    <property type="entry name" value="ACAS_N"/>
</dbReference>
<dbReference type="EC" id="6.2.1.1" evidence="5"/>
<dbReference type="InterPro" id="IPR000873">
    <property type="entry name" value="AMP-dep_synth/lig_dom"/>
</dbReference>
<evidence type="ECO:0000259" key="6">
    <source>
        <dbReference type="Pfam" id="PF00501"/>
    </source>
</evidence>
<dbReference type="GO" id="GO:0005524">
    <property type="term" value="F:ATP binding"/>
    <property type="evidence" value="ECO:0007669"/>
    <property type="project" value="UniProtKB-UniRule"/>
</dbReference>
<dbReference type="NCBIfam" id="NF001208">
    <property type="entry name" value="PRK00174.1"/>
    <property type="match status" value="1"/>
</dbReference>
<organism evidence="9 10">
    <name type="scientific">Allacma fusca</name>
    <dbReference type="NCBI Taxonomy" id="39272"/>
    <lineage>
        <taxon>Eukaryota</taxon>
        <taxon>Metazoa</taxon>
        <taxon>Ecdysozoa</taxon>
        <taxon>Arthropoda</taxon>
        <taxon>Hexapoda</taxon>
        <taxon>Collembola</taxon>
        <taxon>Symphypleona</taxon>
        <taxon>Sminthuridae</taxon>
        <taxon>Allacma</taxon>
    </lineage>
</organism>
<dbReference type="PANTHER" id="PTHR24095:SF244">
    <property type="entry name" value="ACETYL-COENZYME A SYNTHETASE"/>
    <property type="match status" value="1"/>
</dbReference>
<evidence type="ECO:0000256" key="1">
    <source>
        <dbReference type="ARBA" id="ARBA00006432"/>
    </source>
</evidence>
<comment type="similarity">
    <text evidence="1 5">Belongs to the ATP-dependent AMP-binding enzyme family.</text>
</comment>
<dbReference type="CDD" id="cd05966">
    <property type="entry name" value="ACS"/>
    <property type="match status" value="1"/>
</dbReference>
<evidence type="ECO:0000256" key="3">
    <source>
        <dbReference type="ARBA" id="ARBA00022741"/>
    </source>
</evidence>
<protein>
    <recommendedName>
        <fullName evidence="5">Acetyl-coenzyme A synthetase</fullName>
        <ecNumber evidence="5">6.2.1.1</ecNumber>
    </recommendedName>
</protein>
<proteinExistence type="inferred from homology"/>
<dbReference type="Proteomes" id="UP000708208">
    <property type="component" value="Unassembled WGS sequence"/>
</dbReference>
<evidence type="ECO:0000259" key="7">
    <source>
        <dbReference type="Pfam" id="PF13193"/>
    </source>
</evidence>
<dbReference type="EMBL" id="CAJVCH010571412">
    <property type="protein sequence ID" value="CAG7837443.1"/>
    <property type="molecule type" value="Genomic_DNA"/>
</dbReference>
<dbReference type="GO" id="GO:0003987">
    <property type="term" value="F:acetate-CoA ligase activity"/>
    <property type="evidence" value="ECO:0007669"/>
    <property type="project" value="UniProtKB-UniRule"/>
</dbReference>
<evidence type="ECO:0000256" key="5">
    <source>
        <dbReference type="RuleBase" id="RU361147"/>
    </source>
</evidence>
<sequence>STILPFRSETHIFLPSPKSTELGNANVIVILITGKIIPVISEMTYQPPKRISDSAHVKSMEDYEAMYKLSVADPEAFWGQISKEFHFQQDQPRNEPFFEYNFDVNKGPISINMLKGAKTNACYNALDWSIQRRGIGRNIAYHWEGSEADDKGSITYDDLLREVCRFSNALKSLGVKKGDRVVIYMPVIVEITVALLACARIGVVHSVVFGGYSAESVANRILDAQARVVITADGTCRGDKIIPLKGITDKAIELCNEQGHKVEHTIVVEHFPRLKKFAVRKEKNYDQGPLDRLYHDIIANQPDTCEPEWMDAEDPLFILYTSGSTGKPKGVVHTTGGYMIYAALTFKLIFDYQPGDVFWCTADIGWLTGHTMMVYGPLITGATCVLFEGMPLYPCYTRVWEIIEKYKVSQLFLAPTIIRSLMKFKANTTLPYDISSLKVLGTAGEPINREAWLWYLEVMGNNQCAVVDTYWQTETGGPCITPLPGATPTRPGSATFPFFGVVPVLLDETGRVIEGEGEGYLVYKQPWPGLMRTIYGDHERFEETYFHKFPGYYYTGDGATRDRDGYIWITGRVDDTLNVSGHLLSTVQVESAILEHKSVSEAAVVPVDHVIKGQALYCFVVVNDGVESNRSLMAEISDKVRNKIGPIASPEKIHFAQALPKTRSGKVMRRLLRKIAIGETDFGDISTLADESVIGLLLERPRA</sequence>
<keyword evidence="3 5" id="KW-0547">Nucleotide-binding</keyword>
<gene>
    <name evidence="9" type="ORF">AFUS01_LOCUS46559</name>
</gene>
<dbReference type="Pfam" id="PF00501">
    <property type="entry name" value="AMP-binding"/>
    <property type="match status" value="1"/>
</dbReference>
<accession>A0A8J2LSW6</accession>
<keyword evidence="4 5" id="KW-0067">ATP-binding</keyword>
<feature type="non-terminal residue" evidence="9">
    <location>
        <position position="1"/>
    </location>
</feature>
<dbReference type="InterPro" id="IPR025110">
    <property type="entry name" value="AMP-bd_C"/>
</dbReference>
<evidence type="ECO:0000313" key="9">
    <source>
        <dbReference type="EMBL" id="CAG7837443.1"/>
    </source>
</evidence>
<dbReference type="Pfam" id="PF16177">
    <property type="entry name" value="ACAS_N"/>
    <property type="match status" value="1"/>
</dbReference>
<evidence type="ECO:0000313" key="10">
    <source>
        <dbReference type="Proteomes" id="UP000708208"/>
    </source>
</evidence>